<feature type="domain" description="Pyrin" evidence="1">
    <location>
        <begin position="2"/>
        <end position="94"/>
    </location>
</feature>
<accession>A0A8C3T430</accession>
<reference evidence="2" key="2">
    <citation type="submission" date="2025-09" db="UniProtKB">
        <authorList>
            <consortium name="Ensembl"/>
        </authorList>
    </citation>
    <scope>IDENTIFICATION</scope>
</reference>
<dbReference type="AlphaFoldDB" id="A0A8C3T430"/>
<evidence type="ECO:0000259" key="1">
    <source>
        <dbReference type="PROSITE" id="PS50824"/>
    </source>
</evidence>
<dbReference type="Pfam" id="PF02758">
    <property type="entry name" value="PYRIN"/>
    <property type="match status" value="1"/>
</dbReference>
<dbReference type="PROSITE" id="PS50824">
    <property type="entry name" value="DAPIN"/>
    <property type="match status" value="1"/>
</dbReference>
<dbReference type="SMART" id="SM01289">
    <property type="entry name" value="PYRIN"/>
    <property type="match status" value="1"/>
</dbReference>
<dbReference type="Ensembl" id="ENSCSRT00000024878.1">
    <property type="protein sequence ID" value="ENSCSRP00000023846.1"/>
    <property type="gene ID" value="ENSCSRG00000017914.1"/>
</dbReference>
<dbReference type="SUPFAM" id="SSF47986">
    <property type="entry name" value="DEATH domain"/>
    <property type="match status" value="1"/>
</dbReference>
<dbReference type="InterPro" id="IPR004020">
    <property type="entry name" value="DAPIN"/>
</dbReference>
<dbReference type="CDD" id="cd08321">
    <property type="entry name" value="Pyrin_ASC-like"/>
    <property type="match status" value="1"/>
</dbReference>
<dbReference type="InterPro" id="IPR011029">
    <property type="entry name" value="DEATH-like_dom_sf"/>
</dbReference>
<keyword evidence="3" id="KW-1185">Reference proteome</keyword>
<evidence type="ECO:0000313" key="3">
    <source>
        <dbReference type="Proteomes" id="UP000694403"/>
    </source>
</evidence>
<protein>
    <recommendedName>
        <fullName evidence="1">Pyrin domain-containing protein</fullName>
    </recommendedName>
</protein>
<reference evidence="2" key="1">
    <citation type="submission" date="2025-08" db="UniProtKB">
        <authorList>
            <consortium name="Ensembl"/>
        </authorList>
    </citation>
    <scope>IDENTIFICATION</scope>
</reference>
<evidence type="ECO:0000313" key="2">
    <source>
        <dbReference type="Ensembl" id="ENSCSRP00000023846.1"/>
    </source>
</evidence>
<dbReference type="Gene3D" id="1.10.533.10">
    <property type="entry name" value="Death Domain, Fas"/>
    <property type="match status" value="1"/>
</dbReference>
<sequence>VVKKLTLRDHLLKTLEDLGEDELKKFKFKLHEMPLKEGYEHIGRGTLRKVDVIDLTDKLISCYEGDYAVEVTVEALKSINERDLAEKLAVATGNGKWPPLETSAPIPEYSSLLGLLSFLTPHWLQNRELPARPHLSCSFFPF</sequence>
<dbReference type="Proteomes" id="UP000694403">
    <property type="component" value="Unplaced"/>
</dbReference>
<proteinExistence type="predicted"/>
<name>A0A8C3T430_CHESE</name>
<organism evidence="2 3">
    <name type="scientific">Chelydra serpentina</name>
    <name type="common">Snapping turtle</name>
    <name type="synonym">Testudo serpentina</name>
    <dbReference type="NCBI Taxonomy" id="8475"/>
    <lineage>
        <taxon>Eukaryota</taxon>
        <taxon>Metazoa</taxon>
        <taxon>Chordata</taxon>
        <taxon>Craniata</taxon>
        <taxon>Vertebrata</taxon>
        <taxon>Euteleostomi</taxon>
        <taxon>Archelosauria</taxon>
        <taxon>Testudinata</taxon>
        <taxon>Testudines</taxon>
        <taxon>Cryptodira</taxon>
        <taxon>Durocryptodira</taxon>
        <taxon>Americhelydia</taxon>
        <taxon>Chelydroidea</taxon>
        <taxon>Chelydridae</taxon>
        <taxon>Chelydra</taxon>
    </lineage>
</organism>